<evidence type="ECO:0000256" key="11">
    <source>
        <dbReference type="PROSITE-ProRule" id="PRU00110"/>
    </source>
</evidence>
<dbReference type="CDD" id="cd16922">
    <property type="entry name" value="HATPase_EvgS-ArcB-TorS-like"/>
    <property type="match status" value="1"/>
</dbReference>
<dbReference type="InterPro" id="IPR003661">
    <property type="entry name" value="HisK_dim/P_dom"/>
</dbReference>
<evidence type="ECO:0000256" key="7">
    <source>
        <dbReference type="ARBA" id="ARBA00022840"/>
    </source>
</evidence>
<evidence type="ECO:0000259" key="16">
    <source>
        <dbReference type="PROSITE" id="PS50110"/>
    </source>
</evidence>
<feature type="domain" description="HPt" evidence="17">
    <location>
        <begin position="819"/>
        <end position="912"/>
    </location>
</feature>
<evidence type="ECO:0000256" key="13">
    <source>
        <dbReference type="SAM" id="Coils"/>
    </source>
</evidence>
<keyword evidence="14" id="KW-1133">Transmembrane helix</keyword>
<dbReference type="GO" id="GO:0000155">
    <property type="term" value="F:phosphorelay sensor kinase activity"/>
    <property type="evidence" value="ECO:0007669"/>
    <property type="project" value="InterPro"/>
</dbReference>
<protein>
    <recommendedName>
        <fullName evidence="10">Sensory/regulatory protein RpfC</fullName>
        <ecNumber evidence="2">2.7.13.3</ecNumber>
    </recommendedName>
</protein>
<evidence type="ECO:0000256" key="10">
    <source>
        <dbReference type="ARBA" id="ARBA00068150"/>
    </source>
</evidence>
<dbReference type="CDD" id="cd00088">
    <property type="entry name" value="HPT"/>
    <property type="match status" value="1"/>
</dbReference>
<evidence type="ECO:0000313" key="18">
    <source>
        <dbReference type="EMBL" id="SCA55329.1"/>
    </source>
</evidence>
<evidence type="ECO:0000256" key="1">
    <source>
        <dbReference type="ARBA" id="ARBA00000085"/>
    </source>
</evidence>
<feature type="domain" description="Response regulatory" evidence="16">
    <location>
        <begin position="663"/>
        <end position="780"/>
    </location>
</feature>
<evidence type="ECO:0000259" key="17">
    <source>
        <dbReference type="PROSITE" id="PS50894"/>
    </source>
</evidence>
<keyword evidence="14" id="KW-0472">Membrane</keyword>
<keyword evidence="6 18" id="KW-0418">Kinase</keyword>
<sequence>MIKFLGGIEARIAVTLTAASLVLAFVILFLAHVYTKNTDNAALMIAAKSYSQAISSFRTFYTNVILDNIHTDAIEVTHEYASKENAIPIPATFSIDLVQFLNGTDTRLHVSLGSEYPFPWRKDRQIGAFTKKALAYFSQTPDESFYELLDENAERKLKFATPIIMGEACVACHNAHPDTPKNDWKIGDVRGVQVVTVPEQSLAGRGDIWFAYLVLAFSVFLIITFSAVALLLKRNKTVLDHLNDEKERLAQANVSLSAKDKDLRSALEHANAASEAKSEFLATMSHEIRTPMNGVIGMTGLLLESELSKQQKHYAETIRGSGEALLHIINDILDYSKMEAGRLRLEMETIKLRTLIEEVVELLGPRAYEKNIELAYIVTSEVLPYYEGDSGRLRQILLNLIGNSIKFTEQGGVSLAVELSDQGYLKFIIRDTGIGISQDHQEKLFSSFSQVDSSIARRFGGTGLGLAICKQLVELMDGRIGVDSELGQGSSFWFEVPLHQATPLVDAPVKDKPKQWDKALNGLIVDDNPINREIFARQLENWNVKPSVAQSVLDAQSALKNQAFDFLLLDVQMPDQSGLEMIEFLQADEAYKDVKVIFASSIHKEDVEREKVIERADAFLTKPVHQSNLYNTLLGLFGTGGSQQKETYQQPKQKELVSETCLRILVAEDNYVNQEVVTGFLRKMGHHSDVVGNGLEAVEAVKTIPYDLVLMDVQMPNMDGYTATGEIRKLDAPKCNIPIIAVTANAMKGDADKCLQAGMNQYLAKPIDKQELYDAIAQTFGLESQDMSVPQTALPSEKKDEGSSVVDWDFLYGREEDLDKESIEMLLGSLFNKMPERLEKLSVAIKEADSAALKKEAHSLKGVALTMGLKAIGEQAEALEGGIELGEGNEAWHILQATEQLVQDSKTELEKRYSL</sequence>
<dbReference type="FunFam" id="1.10.287.130:FF:000002">
    <property type="entry name" value="Two-component osmosensing histidine kinase"/>
    <property type="match status" value="1"/>
</dbReference>
<keyword evidence="5" id="KW-0547">Nucleotide-binding</keyword>
<dbReference type="CDD" id="cd00082">
    <property type="entry name" value="HisKA"/>
    <property type="match status" value="1"/>
</dbReference>
<dbReference type="EC" id="2.7.13.3" evidence="2"/>
<dbReference type="SUPFAM" id="SSF55874">
    <property type="entry name" value="ATPase domain of HSP90 chaperone/DNA topoisomerase II/histidine kinase"/>
    <property type="match status" value="1"/>
</dbReference>
<dbReference type="Pfam" id="PF02518">
    <property type="entry name" value="HATPase_c"/>
    <property type="match status" value="1"/>
</dbReference>
<dbReference type="FunFam" id="3.30.565.10:FF:000010">
    <property type="entry name" value="Sensor histidine kinase RcsC"/>
    <property type="match status" value="1"/>
</dbReference>
<gene>
    <name evidence="18" type="ORF">MTBPR1_10576</name>
</gene>
<dbReference type="SMART" id="SM00448">
    <property type="entry name" value="REC"/>
    <property type="match status" value="2"/>
</dbReference>
<evidence type="ECO:0000256" key="8">
    <source>
        <dbReference type="ARBA" id="ARBA00023012"/>
    </source>
</evidence>
<keyword evidence="14" id="KW-0812">Transmembrane</keyword>
<dbReference type="Gene3D" id="3.30.565.10">
    <property type="entry name" value="Histidine kinase-like ATPase, C-terminal domain"/>
    <property type="match status" value="1"/>
</dbReference>
<evidence type="ECO:0000256" key="9">
    <source>
        <dbReference type="ARBA" id="ARBA00064003"/>
    </source>
</evidence>
<keyword evidence="7" id="KW-0067">ATP-binding</keyword>
<reference evidence="18 19" key="1">
    <citation type="submission" date="2016-07" db="EMBL/GenBank/DDBJ databases">
        <authorList>
            <person name="Lefevre C.T."/>
        </authorList>
    </citation>
    <scope>NUCLEOTIDE SEQUENCE [LARGE SCALE GENOMIC DNA]</scope>
    <source>
        <strain evidence="18">PR1</strain>
    </source>
</reference>
<dbReference type="Pfam" id="PF00072">
    <property type="entry name" value="Response_reg"/>
    <property type="match status" value="2"/>
</dbReference>
<dbReference type="PRINTS" id="PR00344">
    <property type="entry name" value="BCTRLSENSOR"/>
</dbReference>
<evidence type="ECO:0000256" key="14">
    <source>
        <dbReference type="SAM" id="Phobius"/>
    </source>
</evidence>
<feature type="domain" description="Histidine kinase" evidence="15">
    <location>
        <begin position="283"/>
        <end position="500"/>
    </location>
</feature>
<dbReference type="InterPro" id="IPR021796">
    <property type="entry name" value="Tll0287-like_dom"/>
</dbReference>
<feature type="modified residue" description="4-aspartylphosphate" evidence="12">
    <location>
        <position position="712"/>
    </location>
</feature>
<keyword evidence="4 18" id="KW-0808">Transferase</keyword>
<keyword evidence="13" id="KW-0175">Coiled coil</keyword>
<evidence type="ECO:0000256" key="3">
    <source>
        <dbReference type="ARBA" id="ARBA00022553"/>
    </source>
</evidence>
<name>A0A1C3RDI8_9PROT</name>
<dbReference type="InterPro" id="IPR001789">
    <property type="entry name" value="Sig_transdc_resp-reg_receiver"/>
</dbReference>
<dbReference type="PANTHER" id="PTHR45339">
    <property type="entry name" value="HYBRID SIGNAL TRANSDUCTION HISTIDINE KINASE J"/>
    <property type="match status" value="1"/>
</dbReference>
<proteinExistence type="predicted"/>
<dbReference type="SMART" id="SM00388">
    <property type="entry name" value="HisKA"/>
    <property type="match status" value="1"/>
</dbReference>
<dbReference type="Gene3D" id="1.10.287.130">
    <property type="match status" value="1"/>
</dbReference>
<dbReference type="InterPro" id="IPR036641">
    <property type="entry name" value="HPT_dom_sf"/>
</dbReference>
<dbReference type="Pfam" id="PF00512">
    <property type="entry name" value="HisKA"/>
    <property type="match status" value="1"/>
</dbReference>
<dbReference type="SMART" id="SM00387">
    <property type="entry name" value="HATPase_c"/>
    <property type="match status" value="1"/>
</dbReference>
<dbReference type="SUPFAM" id="SSF47226">
    <property type="entry name" value="Histidine-containing phosphotransfer domain, HPT domain"/>
    <property type="match status" value="1"/>
</dbReference>
<dbReference type="OrthoDB" id="9810730at2"/>
<dbReference type="STRING" id="1867952.MTBPR1_10576"/>
<dbReference type="InterPro" id="IPR008207">
    <property type="entry name" value="Sig_transdc_His_kin_Hpt_dom"/>
</dbReference>
<dbReference type="Gene3D" id="3.40.50.2300">
    <property type="match status" value="2"/>
</dbReference>
<feature type="domain" description="Response regulatory" evidence="16">
    <location>
        <begin position="521"/>
        <end position="637"/>
    </location>
</feature>
<evidence type="ECO:0000256" key="2">
    <source>
        <dbReference type="ARBA" id="ARBA00012438"/>
    </source>
</evidence>
<feature type="coiled-coil region" evidence="13">
    <location>
        <begin position="232"/>
        <end position="259"/>
    </location>
</feature>
<evidence type="ECO:0000256" key="6">
    <source>
        <dbReference type="ARBA" id="ARBA00022777"/>
    </source>
</evidence>
<dbReference type="InterPro" id="IPR036097">
    <property type="entry name" value="HisK_dim/P_sf"/>
</dbReference>
<dbReference type="InterPro" id="IPR005467">
    <property type="entry name" value="His_kinase_dom"/>
</dbReference>
<feature type="modified residue" description="4-aspartylphosphate" evidence="12">
    <location>
        <position position="570"/>
    </location>
</feature>
<organism evidence="18 19">
    <name type="scientific">Candidatus Terasakiella magnetica</name>
    <dbReference type="NCBI Taxonomy" id="1867952"/>
    <lineage>
        <taxon>Bacteria</taxon>
        <taxon>Pseudomonadati</taxon>
        <taxon>Pseudomonadota</taxon>
        <taxon>Alphaproteobacteria</taxon>
        <taxon>Rhodospirillales</taxon>
        <taxon>Terasakiellaceae</taxon>
        <taxon>Terasakiella</taxon>
    </lineage>
</organism>
<dbReference type="Gene3D" id="1.20.120.160">
    <property type="entry name" value="HPT domain"/>
    <property type="match status" value="1"/>
</dbReference>
<dbReference type="Pfam" id="PF11845">
    <property type="entry name" value="Tll0287-like"/>
    <property type="match status" value="1"/>
</dbReference>
<dbReference type="Proteomes" id="UP000231658">
    <property type="component" value="Unassembled WGS sequence"/>
</dbReference>
<dbReference type="PROSITE" id="PS50109">
    <property type="entry name" value="HIS_KIN"/>
    <property type="match status" value="1"/>
</dbReference>
<dbReference type="RefSeq" id="WP_069186012.1">
    <property type="nucleotide sequence ID" value="NZ_FLYE01000001.1"/>
</dbReference>
<dbReference type="CDD" id="cd17546">
    <property type="entry name" value="REC_hyHK_CKI1_RcsC-like"/>
    <property type="match status" value="1"/>
</dbReference>
<dbReference type="InterPro" id="IPR003594">
    <property type="entry name" value="HATPase_dom"/>
</dbReference>
<feature type="modified residue" description="Phosphohistidine" evidence="11">
    <location>
        <position position="858"/>
    </location>
</feature>
<evidence type="ECO:0000256" key="5">
    <source>
        <dbReference type="ARBA" id="ARBA00022741"/>
    </source>
</evidence>
<dbReference type="SUPFAM" id="SSF47384">
    <property type="entry name" value="Homodimeric domain of signal transducing histidine kinase"/>
    <property type="match status" value="1"/>
</dbReference>
<dbReference type="InterPro" id="IPR004358">
    <property type="entry name" value="Sig_transdc_His_kin-like_C"/>
</dbReference>
<dbReference type="GO" id="GO:0005886">
    <property type="term" value="C:plasma membrane"/>
    <property type="evidence" value="ECO:0007669"/>
    <property type="project" value="UniProtKB-SubCell"/>
</dbReference>
<dbReference type="PROSITE" id="PS50110">
    <property type="entry name" value="RESPONSE_REGULATORY"/>
    <property type="match status" value="2"/>
</dbReference>
<dbReference type="EMBL" id="FLYE01000001">
    <property type="protein sequence ID" value="SCA55329.1"/>
    <property type="molecule type" value="Genomic_DNA"/>
</dbReference>
<dbReference type="CDD" id="cd00156">
    <property type="entry name" value="REC"/>
    <property type="match status" value="1"/>
</dbReference>
<keyword evidence="8" id="KW-0902">Two-component regulatory system</keyword>
<evidence type="ECO:0000313" key="19">
    <source>
        <dbReference type="Proteomes" id="UP000231658"/>
    </source>
</evidence>
<dbReference type="PROSITE" id="PS50894">
    <property type="entry name" value="HPT"/>
    <property type="match status" value="1"/>
</dbReference>
<comment type="catalytic activity">
    <reaction evidence="1">
        <text>ATP + protein L-histidine = ADP + protein N-phospho-L-histidine.</text>
        <dbReference type="EC" id="2.7.13.3"/>
    </reaction>
</comment>
<dbReference type="InterPro" id="IPR036890">
    <property type="entry name" value="HATPase_C_sf"/>
</dbReference>
<keyword evidence="19" id="KW-1185">Reference proteome</keyword>
<dbReference type="SUPFAM" id="SSF52172">
    <property type="entry name" value="CheY-like"/>
    <property type="match status" value="2"/>
</dbReference>
<evidence type="ECO:0000259" key="15">
    <source>
        <dbReference type="PROSITE" id="PS50109"/>
    </source>
</evidence>
<evidence type="ECO:0000256" key="4">
    <source>
        <dbReference type="ARBA" id="ARBA00022679"/>
    </source>
</evidence>
<comment type="subunit">
    <text evidence="9">At low DSF concentrations, interacts with RpfF.</text>
</comment>
<accession>A0A1C3RDI8</accession>
<feature type="transmembrane region" description="Helical" evidence="14">
    <location>
        <begin position="12"/>
        <end position="34"/>
    </location>
</feature>
<dbReference type="Pfam" id="PF01627">
    <property type="entry name" value="Hpt"/>
    <property type="match status" value="1"/>
</dbReference>
<feature type="transmembrane region" description="Helical" evidence="14">
    <location>
        <begin position="209"/>
        <end position="232"/>
    </location>
</feature>
<evidence type="ECO:0000256" key="12">
    <source>
        <dbReference type="PROSITE-ProRule" id="PRU00169"/>
    </source>
</evidence>
<dbReference type="AlphaFoldDB" id="A0A1C3RDI8"/>
<dbReference type="PANTHER" id="PTHR45339:SF5">
    <property type="entry name" value="HISTIDINE KINASE"/>
    <property type="match status" value="1"/>
</dbReference>
<keyword evidence="3 12" id="KW-0597">Phosphoprotein</keyword>
<dbReference type="InterPro" id="IPR011006">
    <property type="entry name" value="CheY-like_superfamily"/>
</dbReference>
<dbReference type="GO" id="GO:0005524">
    <property type="term" value="F:ATP binding"/>
    <property type="evidence" value="ECO:0007669"/>
    <property type="project" value="UniProtKB-KW"/>
</dbReference>